<evidence type="ECO:0008006" key="7">
    <source>
        <dbReference type="Google" id="ProtNLM"/>
    </source>
</evidence>
<dbReference type="Gene3D" id="3.60.120.10">
    <property type="entry name" value="Anthranilate synthase"/>
    <property type="match status" value="1"/>
</dbReference>
<dbReference type="InterPro" id="IPR005801">
    <property type="entry name" value="ADC_synthase"/>
</dbReference>
<feature type="domain" description="Chorismate-utilising enzyme C-terminal" evidence="4">
    <location>
        <begin position="157"/>
        <end position="401"/>
    </location>
</feature>
<evidence type="ECO:0000313" key="6">
    <source>
        <dbReference type="Proteomes" id="UP001501480"/>
    </source>
</evidence>
<dbReference type="PROSITE" id="PS51273">
    <property type="entry name" value="GATASE_TYPE_1"/>
    <property type="match status" value="1"/>
</dbReference>
<evidence type="ECO:0000259" key="4">
    <source>
        <dbReference type="Pfam" id="PF00425"/>
    </source>
</evidence>
<dbReference type="InterPro" id="IPR043131">
    <property type="entry name" value="BCAT-like_N"/>
</dbReference>
<dbReference type="Pfam" id="PF01063">
    <property type="entry name" value="Aminotran_4"/>
    <property type="match status" value="1"/>
</dbReference>
<evidence type="ECO:0000313" key="5">
    <source>
        <dbReference type="EMBL" id="GAA2081077.1"/>
    </source>
</evidence>
<dbReference type="Pfam" id="PF00117">
    <property type="entry name" value="GATase"/>
    <property type="match status" value="1"/>
</dbReference>
<dbReference type="PANTHER" id="PTHR11236">
    <property type="entry name" value="AMINOBENZOATE/ANTHRANILATE SYNTHASE"/>
    <property type="match status" value="1"/>
</dbReference>
<dbReference type="SUPFAM" id="SSF56322">
    <property type="entry name" value="ADC synthase"/>
    <property type="match status" value="1"/>
</dbReference>
<feature type="domain" description="Glutamine amidotransferase" evidence="3">
    <location>
        <begin position="691"/>
        <end position="872"/>
    </location>
</feature>
<dbReference type="Pfam" id="PF00425">
    <property type="entry name" value="Chorismate_bind"/>
    <property type="match status" value="1"/>
</dbReference>
<organism evidence="5 6">
    <name type="scientific">Aeromicrobium halocynthiae</name>
    <dbReference type="NCBI Taxonomy" id="560557"/>
    <lineage>
        <taxon>Bacteria</taxon>
        <taxon>Bacillati</taxon>
        <taxon>Actinomycetota</taxon>
        <taxon>Actinomycetes</taxon>
        <taxon>Propionibacteriales</taxon>
        <taxon>Nocardioidaceae</taxon>
        <taxon>Aeromicrobium</taxon>
    </lineage>
</organism>
<dbReference type="SUPFAM" id="SSF56752">
    <property type="entry name" value="D-aminoacid aminotransferase-like PLP-dependent enzymes"/>
    <property type="match status" value="1"/>
</dbReference>
<proteinExistence type="predicted"/>
<dbReference type="SUPFAM" id="SSF52317">
    <property type="entry name" value="Class I glutamine amidotransferase-like"/>
    <property type="match status" value="1"/>
</dbReference>
<keyword evidence="1" id="KW-0315">Glutamine amidotransferase</keyword>
<dbReference type="InterPro" id="IPR029062">
    <property type="entry name" value="Class_I_gatase-like"/>
</dbReference>
<dbReference type="InterPro" id="IPR017926">
    <property type="entry name" value="GATASE"/>
</dbReference>
<evidence type="ECO:0000256" key="2">
    <source>
        <dbReference type="SAM" id="MobiDB-lite"/>
    </source>
</evidence>
<gene>
    <name evidence="5" type="ORF">GCM10009821_22080</name>
</gene>
<dbReference type="InterPro" id="IPR019999">
    <property type="entry name" value="Anth_synth_I-like"/>
</dbReference>
<sequence>MRSATTETHRRRLDLPDDPLEVLTCLRGRERVVALVGRWHQGEALLACDPTRVASDPFDLPVPDVVGDAGFGGGWIGVWGYRLADRLERVPSPRSRPIVQPEHRIAFYPWVLRRTRGTWWLEWLDGTDVEPVLELLSGPGGTRPHVVGAFALTPSPADHVEAVGRALEHVAAGDIFQVNLCARLEAPLEGDPLDVFCTGARALDPAFGAFVDSPDGAVASFSPELFLRRRGREVLTSPIKGTASLETPVEDLTGSAKDRAENVMIVDLMRNDLGRVCVPGSVDVPALLRPERHAVWQLVSDVVGRLRSDVGDAELLRATFPPGSVTGAPKVRAMEIAADLEATGREAYTGAIGHLSPVAGLELNVVIRTLEMAQGRAWLGVGGGIVADSDPARELAEVFTKARPVVRAVGGSLIDDVEPVPPSPSERIGGGARSRPEEVDVGRGVFTTLLVVDGRAQDLAAHVARLDASVRAVYGTTLTEGLEAAVVRRAEACGPGRHRLRVDAVPVDGAGGAGHTAVRVSLTAAPLAEAPPSWRLATRALADGWGAHKWADRTALDPPGGADDVLLVDVDGSLLETGRANLFLVLDDGVHTPPLDGRILPGTARARVLDALASLDLPAHQRRLRLDDLAAASEVFCTNALRGVVPVDAVDGRWTRPGATPTTDAVAAALAGVTRPAVAGRRAAGRPRVLFVDNYDSFVHNLVQYVGELGATTEVVRNDTVSVDEVAAGGFTHVVLSPGPGGPADAGICIDVVRRLGPTTPVLGVCLGHQAVVEAYGGRVVRAPEVVHGKASLVTHDGVGLHAGLPQPLVVARYHSLVAEESSLPEELTVTSRTGSGVVMGVRHRTHPVEGVQWHPESILTRHGHDVLAAFLSEDR</sequence>
<dbReference type="Proteomes" id="UP001501480">
    <property type="component" value="Unassembled WGS sequence"/>
</dbReference>
<dbReference type="Gene3D" id="3.30.470.10">
    <property type="match status" value="1"/>
</dbReference>
<dbReference type="PRINTS" id="PR00097">
    <property type="entry name" value="ANTSNTHASEII"/>
</dbReference>
<dbReference type="InterPro" id="IPR036038">
    <property type="entry name" value="Aminotransferase-like"/>
</dbReference>
<dbReference type="PRINTS" id="PR00099">
    <property type="entry name" value="CPSGATASE"/>
</dbReference>
<dbReference type="InterPro" id="IPR043132">
    <property type="entry name" value="BCAT-like_C"/>
</dbReference>
<evidence type="ECO:0000256" key="1">
    <source>
        <dbReference type="ARBA" id="ARBA00022962"/>
    </source>
</evidence>
<protein>
    <recommendedName>
        <fullName evidence="7">Aminodeoxychorismate synthase component I</fullName>
    </recommendedName>
</protein>
<dbReference type="PANTHER" id="PTHR11236:SF50">
    <property type="entry name" value="AMINODEOXYCHORISMATE SYNTHASE COMPONENT 1"/>
    <property type="match status" value="1"/>
</dbReference>
<comment type="caution">
    <text evidence="5">The sequence shown here is derived from an EMBL/GenBank/DDBJ whole genome shotgun (WGS) entry which is preliminary data.</text>
</comment>
<dbReference type="InterPro" id="IPR006221">
    <property type="entry name" value="TrpG/PapA_dom"/>
</dbReference>
<dbReference type="PRINTS" id="PR00096">
    <property type="entry name" value="GATASE"/>
</dbReference>
<dbReference type="CDD" id="cd01743">
    <property type="entry name" value="GATase1_Anthranilate_Synthase"/>
    <property type="match status" value="1"/>
</dbReference>
<dbReference type="RefSeq" id="WP_344328308.1">
    <property type="nucleotide sequence ID" value="NZ_BAAAPY010000007.1"/>
</dbReference>
<feature type="region of interest" description="Disordered" evidence="2">
    <location>
        <begin position="416"/>
        <end position="436"/>
    </location>
</feature>
<reference evidence="5 6" key="1">
    <citation type="journal article" date="2019" name="Int. J. Syst. Evol. Microbiol.">
        <title>The Global Catalogue of Microorganisms (GCM) 10K type strain sequencing project: providing services to taxonomists for standard genome sequencing and annotation.</title>
        <authorList>
            <consortium name="The Broad Institute Genomics Platform"/>
            <consortium name="The Broad Institute Genome Sequencing Center for Infectious Disease"/>
            <person name="Wu L."/>
            <person name="Ma J."/>
        </authorList>
    </citation>
    <scope>NUCLEOTIDE SEQUENCE [LARGE SCALE GENOMIC DNA]</scope>
    <source>
        <strain evidence="5 6">JCM 15749</strain>
    </source>
</reference>
<dbReference type="EMBL" id="BAAAPY010000007">
    <property type="protein sequence ID" value="GAA2081077.1"/>
    <property type="molecule type" value="Genomic_DNA"/>
</dbReference>
<evidence type="ECO:0000259" key="3">
    <source>
        <dbReference type="Pfam" id="PF00117"/>
    </source>
</evidence>
<dbReference type="InterPro" id="IPR015890">
    <property type="entry name" value="Chorismate_C"/>
</dbReference>
<accession>A0ABN2W2N1</accession>
<name>A0ABN2W2N1_9ACTN</name>
<keyword evidence="6" id="KW-1185">Reference proteome</keyword>
<dbReference type="NCBIfam" id="TIGR00566">
    <property type="entry name" value="trpG_papA"/>
    <property type="match status" value="1"/>
</dbReference>
<dbReference type="Gene3D" id="3.40.50.880">
    <property type="match status" value="1"/>
</dbReference>
<dbReference type="InterPro" id="IPR001544">
    <property type="entry name" value="Aminotrans_IV"/>
</dbReference>
<dbReference type="Gene3D" id="3.20.10.10">
    <property type="entry name" value="D-amino Acid Aminotransferase, subunit A, domain 2"/>
    <property type="match status" value="1"/>
</dbReference>